<dbReference type="AlphaFoldDB" id="A0A2Z4FL40"/>
<dbReference type="GO" id="GO:0016491">
    <property type="term" value="F:oxidoreductase activity"/>
    <property type="evidence" value="ECO:0007669"/>
    <property type="project" value="UniProtKB-KW"/>
</dbReference>
<dbReference type="RefSeq" id="WP_111334268.1">
    <property type="nucleotide sequence ID" value="NZ_CP030032.1"/>
</dbReference>
<evidence type="ECO:0000256" key="6">
    <source>
        <dbReference type="SAM" id="MobiDB-lite"/>
    </source>
</evidence>
<keyword evidence="3" id="KW-0560">Oxidoreductase</keyword>
<name>A0A2Z4FL40_9DELT</name>
<dbReference type="PANTHER" id="PTHR13887:SF14">
    <property type="entry name" value="DISULFIDE BOND FORMATION PROTEIN D"/>
    <property type="match status" value="1"/>
</dbReference>
<dbReference type="PROSITE" id="PS51257">
    <property type="entry name" value="PROKAR_LIPOPROTEIN"/>
    <property type="match status" value="1"/>
</dbReference>
<reference evidence="8 9" key="1">
    <citation type="submission" date="2018-06" db="EMBL/GenBank/DDBJ databases">
        <title>Lujinxingia sediminis gen. nov. sp. nov., a new facultative anaerobic member of the class Deltaproteobacteria, and proposal of Lujinxingaceae fam. nov.</title>
        <authorList>
            <person name="Guo L.-Y."/>
            <person name="Li C.-M."/>
            <person name="Wang S."/>
            <person name="Du Z.-J."/>
        </authorList>
    </citation>
    <scope>NUCLEOTIDE SEQUENCE [LARGE SCALE GENOMIC DNA]</scope>
    <source>
        <strain evidence="8 9">FA350</strain>
    </source>
</reference>
<feature type="signal peptide" evidence="7">
    <location>
        <begin position="1"/>
        <end position="30"/>
    </location>
</feature>
<comment type="similarity">
    <text evidence="1">Belongs to the thioredoxin family. DsbA subfamily.</text>
</comment>
<dbReference type="SUPFAM" id="SSF52833">
    <property type="entry name" value="Thioredoxin-like"/>
    <property type="match status" value="1"/>
</dbReference>
<dbReference type="PANTHER" id="PTHR13887">
    <property type="entry name" value="GLUTATHIONE S-TRANSFERASE KAPPA"/>
    <property type="match status" value="1"/>
</dbReference>
<keyword evidence="5" id="KW-0676">Redox-active center</keyword>
<keyword evidence="4" id="KW-1015">Disulfide bond</keyword>
<feature type="chain" id="PRO_5043758485" evidence="7">
    <location>
        <begin position="31"/>
        <end position="333"/>
    </location>
</feature>
<evidence type="ECO:0000256" key="7">
    <source>
        <dbReference type="SAM" id="SignalP"/>
    </source>
</evidence>
<evidence type="ECO:0000313" key="9">
    <source>
        <dbReference type="Proteomes" id="UP000249799"/>
    </source>
</evidence>
<keyword evidence="2 7" id="KW-0732">Signal</keyword>
<keyword evidence="9" id="KW-1185">Reference proteome</keyword>
<feature type="region of interest" description="Disordered" evidence="6">
    <location>
        <begin position="33"/>
        <end position="66"/>
    </location>
</feature>
<dbReference type="InterPro" id="IPR036249">
    <property type="entry name" value="Thioredoxin-like_sf"/>
</dbReference>
<evidence type="ECO:0000256" key="2">
    <source>
        <dbReference type="ARBA" id="ARBA00022729"/>
    </source>
</evidence>
<proteinExistence type="inferred from homology"/>
<protein>
    <submittedName>
        <fullName evidence="8">Uncharacterized protein</fullName>
    </submittedName>
</protein>
<evidence type="ECO:0000256" key="1">
    <source>
        <dbReference type="ARBA" id="ARBA00005791"/>
    </source>
</evidence>
<evidence type="ECO:0000256" key="4">
    <source>
        <dbReference type="ARBA" id="ARBA00023157"/>
    </source>
</evidence>
<dbReference type="KEGG" id="bsed:DN745_09375"/>
<dbReference type="InterPro" id="IPR013766">
    <property type="entry name" value="Thioredoxin_domain"/>
</dbReference>
<evidence type="ECO:0000256" key="3">
    <source>
        <dbReference type="ARBA" id="ARBA00023002"/>
    </source>
</evidence>
<evidence type="ECO:0000313" key="8">
    <source>
        <dbReference type="EMBL" id="AWV89540.1"/>
    </source>
</evidence>
<dbReference type="PROSITE" id="PS51352">
    <property type="entry name" value="THIOREDOXIN_2"/>
    <property type="match status" value="1"/>
</dbReference>
<dbReference type="EMBL" id="CP030032">
    <property type="protein sequence ID" value="AWV89540.1"/>
    <property type="molecule type" value="Genomic_DNA"/>
</dbReference>
<dbReference type="Pfam" id="PF13462">
    <property type="entry name" value="Thioredoxin_4"/>
    <property type="match status" value="1"/>
</dbReference>
<feature type="compositionally biased region" description="Basic and acidic residues" evidence="6">
    <location>
        <begin position="39"/>
        <end position="62"/>
    </location>
</feature>
<dbReference type="InterPro" id="IPR012336">
    <property type="entry name" value="Thioredoxin-like_fold"/>
</dbReference>
<dbReference type="OrthoDB" id="9784686at2"/>
<evidence type="ECO:0000256" key="5">
    <source>
        <dbReference type="ARBA" id="ARBA00023284"/>
    </source>
</evidence>
<dbReference type="Proteomes" id="UP000249799">
    <property type="component" value="Chromosome"/>
</dbReference>
<accession>A0A2Z4FL40</accession>
<sequence length="333" mass="35824">MSKFQNHNRRRATLLSLVALFFLLSLGACKSNESAPDSAQKDGAEAAAEAPKEEAKDDKKVVDAPPGDIYPGMNLGMLPDAKRATVVEITEAELCPCEDSTESLHACLQDADKACALAKQVANTVVRGVHAGAPKSEIQDVIAQFVTNAKKIHTFDLKGVPSKGNKEASVAIVEFADFQCPHCKVASGILDEISKEYGDKIVIYFKQFPLNAHNQSMSAAIATLAAHNQDKFWPMHDLVFENQRSLAADSYEKFAGRIGLNMAKFKTDLKSPMIAGAITRDRQEGEAAGLTGTPTLYINGRQYQGGIDKAAIIAAIEAELEAVKSAEAEKATE</sequence>
<gene>
    <name evidence="8" type="ORF">DN745_09375</name>
</gene>
<organism evidence="8 9">
    <name type="scientific">Bradymonas sediminis</name>
    <dbReference type="NCBI Taxonomy" id="1548548"/>
    <lineage>
        <taxon>Bacteria</taxon>
        <taxon>Deltaproteobacteria</taxon>
        <taxon>Bradymonadales</taxon>
        <taxon>Bradymonadaceae</taxon>
        <taxon>Bradymonas</taxon>
    </lineage>
</organism>
<dbReference type="Gene3D" id="3.40.30.10">
    <property type="entry name" value="Glutaredoxin"/>
    <property type="match status" value="1"/>
</dbReference>